<evidence type="ECO:0008006" key="3">
    <source>
        <dbReference type="Google" id="ProtNLM"/>
    </source>
</evidence>
<dbReference type="Gene3D" id="2.40.128.20">
    <property type="match status" value="1"/>
</dbReference>
<evidence type="ECO:0000313" key="1">
    <source>
        <dbReference type="EMBL" id="OUQ10387.1"/>
    </source>
</evidence>
<evidence type="ECO:0000313" key="2">
    <source>
        <dbReference type="Proteomes" id="UP000196074"/>
    </source>
</evidence>
<proteinExistence type="predicted"/>
<protein>
    <recommendedName>
        <fullName evidence="3">DUF1934 domain-containing protein</fullName>
    </recommendedName>
</protein>
<organism evidence="1 2">
    <name type="scientific">Enterococcus cecorum</name>
    <dbReference type="NCBI Taxonomy" id="44008"/>
    <lineage>
        <taxon>Bacteria</taxon>
        <taxon>Bacillati</taxon>
        <taxon>Bacillota</taxon>
        <taxon>Bacilli</taxon>
        <taxon>Lactobacillales</taxon>
        <taxon>Enterococcaceae</taxon>
        <taxon>Enterococcus</taxon>
    </lineage>
</organism>
<dbReference type="RefSeq" id="WP_087214971.1">
    <property type="nucleotide sequence ID" value="NZ_NFLC01000010.1"/>
</dbReference>
<reference evidence="2" key="1">
    <citation type="submission" date="2017-04" db="EMBL/GenBank/DDBJ databases">
        <title>Function of individual gut microbiota members based on whole genome sequencing of pure cultures obtained from chicken caecum.</title>
        <authorList>
            <person name="Medvecky M."/>
            <person name="Cejkova D."/>
            <person name="Polansky O."/>
            <person name="Karasova D."/>
            <person name="Kubasova T."/>
            <person name="Cizek A."/>
            <person name="Rychlik I."/>
        </authorList>
    </citation>
    <scope>NUCLEOTIDE SEQUENCE [LARGE SCALE GENOMIC DNA]</scope>
    <source>
        <strain evidence="2">An144</strain>
    </source>
</reference>
<dbReference type="InterPro" id="IPR012674">
    <property type="entry name" value="Calycin"/>
</dbReference>
<dbReference type="InterPro" id="IPR015231">
    <property type="entry name" value="DUF1934"/>
</dbReference>
<accession>A0A1Y4QYL8</accession>
<sequence>MKLAKNGIPVSVKLRTKISQDNHHQSFLHESMGQAVRVGENWYIRYEENGEEQQPITVMIKLTSEGSIHLTRNGIQKTKLIFHPKLVTQSNYQTPYRIMVLTNQTHQLSVHFAEEPLSGKVDIYYELFSGEENSIGKYQLHLEFKEI</sequence>
<name>A0A1Y4QYL8_9ENTE</name>
<dbReference type="EMBL" id="NFLC01000010">
    <property type="protein sequence ID" value="OUQ10387.1"/>
    <property type="molecule type" value="Genomic_DNA"/>
</dbReference>
<gene>
    <name evidence="1" type="ORF">B5E88_06440</name>
</gene>
<dbReference type="Proteomes" id="UP000196074">
    <property type="component" value="Unassembled WGS sequence"/>
</dbReference>
<dbReference type="Pfam" id="PF09148">
    <property type="entry name" value="DUF1934"/>
    <property type="match status" value="1"/>
</dbReference>
<comment type="caution">
    <text evidence="1">The sequence shown here is derived from an EMBL/GenBank/DDBJ whole genome shotgun (WGS) entry which is preliminary data.</text>
</comment>
<dbReference type="SUPFAM" id="SSF50814">
    <property type="entry name" value="Lipocalins"/>
    <property type="match status" value="1"/>
</dbReference>
<dbReference type="AlphaFoldDB" id="A0A1Y4QYL8"/>